<protein>
    <submittedName>
        <fullName evidence="2">Uncharacterized protein</fullName>
    </submittedName>
</protein>
<evidence type="ECO:0000313" key="2">
    <source>
        <dbReference type="EMBL" id="AUF83782.1"/>
    </source>
</evidence>
<name>A0A2K9BS04_9MOLU</name>
<organism evidence="2 3">
    <name type="scientific">Mesoplasma syrphidae</name>
    <dbReference type="NCBI Taxonomy" id="225999"/>
    <lineage>
        <taxon>Bacteria</taxon>
        <taxon>Bacillati</taxon>
        <taxon>Mycoplasmatota</taxon>
        <taxon>Mollicutes</taxon>
        <taxon>Entomoplasmatales</taxon>
        <taxon>Entomoplasmataceae</taxon>
        <taxon>Mesoplasma</taxon>
    </lineage>
</organism>
<accession>A0A2K9BS04</accession>
<dbReference type="Proteomes" id="UP000233419">
    <property type="component" value="Chromosome"/>
</dbReference>
<feature type="transmembrane region" description="Helical" evidence="1">
    <location>
        <begin position="47"/>
        <end position="69"/>
    </location>
</feature>
<dbReference type="KEGG" id="msyr:CXP39_03150"/>
<gene>
    <name evidence="2" type="ORF">CXP39_03150</name>
</gene>
<reference evidence="2 3" key="1">
    <citation type="submission" date="2017-12" db="EMBL/GenBank/DDBJ databases">
        <title>Mesoplasma syrphidae YJS, Complete Genome.</title>
        <authorList>
            <person name="Knight T.F."/>
            <person name="Citino T."/>
            <person name="Rubinstein R."/>
            <person name="Neuschaefer Z."/>
        </authorList>
    </citation>
    <scope>NUCLEOTIDE SEQUENCE [LARGE SCALE GENOMIC DNA]</scope>
    <source>
        <strain evidence="2 3">YJS</strain>
    </source>
</reference>
<keyword evidence="1" id="KW-1133">Transmembrane helix</keyword>
<dbReference type="EMBL" id="CP025257">
    <property type="protein sequence ID" value="AUF83782.1"/>
    <property type="molecule type" value="Genomic_DNA"/>
</dbReference>
<keyword evidence="1" id="KW-0812">Transmembrane</keyword>
<dbReference type="RefSeq" id="WP_027048597.1">
    <property type="nucleotide sequence ID" value="NZ_CP025257.1"/>
</dbReference>
<dbReference type="AlphaFoldDB" id="A0A2K9BS04"/>
<feature type="transmembrane region" description="Helical" evidence="1">
    <location>
        <begin position="89"/>
        <end position="108"/>
    </location>
</feature>
<sequence length="157" mass="18411">MTNFYSLITELFLLLALVLFVISSFYLGVNFIKFWLAKDDKEFSWPFLCLTIGFGIFIIVAIIKGSIWTYSPTFFGYDITNEYTVKKQIVWSLIAFSLELLFIGYILFFDKYFFCIVNGNQEPRICGSKPLKKSKRYFFKKTKIAQKMASLNKIKNK</sequence>
<keyword evidence="3" id="KW-1185">Reference proteome</keyword>
<evidence type="ECO:0000313" key="3">
    <source>
        <dbReference type="Proteomes" id="UP000233419"/>
    </source>
</evidence>
<evidence type="ECO:0000256" key="1">
    <source>
        <dbReference type="SAM" id="Phobius"/>
    </source>
</evidence>
<feature type="transmembrane region" description="Helical" evidence="1">
    <location>
        <begin position="12"/>
        <end position="35"/>
    </location>
</feature>
<keyword evidence="1" id="KW-0472">Membrane</keyword>
<proteinExistence type="predicted"/>